<dbReference type="PROSITE" id="PS51257">
    <property type="entry name" value="PROKAR_LIPOPROTEIN"/>
    <property type="match status" value="1"/>
</dbReference>
<dbReference type="InterPro" id="IPR036873">
    <property type="entry name" value="Rhodanese-like_dom_sf"/>
</dbReference>
<dbReference type="SUPFAM" id="SSF52821">
    <property type="entry name" value="Rhodanese/Cell cycle control phosphatase"/>
    <property type="match status" value="1"/>
</dbReference>
<evidence type="ECO:0000256" key="1">
    <source>
        <dbReference type="SAM" id="SignalP"/>
    </source>
</evidence>
<organism evidence="2 3">
    <name type="scientific">Phnomibacter ginsenosidimutans</name>
    <dbReference type="NCBI Taxonomy" id="2676868"/>
    <lineage>
        <taxon>Bacteria</taxon>
        <taxon>Pseudomonadati</taxon>
        <taxon>Bacteroidota</taxon>
        <taxon>Chitinophagia</taxon>
        <taxon>Chitinophagales</taxon>
        <taxon>Chitinophagaceae</taxon>
        <taxon>Phnomibacter</taxon>
    </lineage>
</organism>
<dbReference type="AlphaFoldDB" id="A0A6I6GQD9"/>
<accession>A0A6I6GQD9</accession>
<reference evidence="2 3" key="1">
    <citation type="submission" date="2019-11" db="EMBL/GenBank/DDBJ databases">
        <authorList>
            <person name="Im W.T."/>
        </authorList>
    </citation>
    <scope>NUCLEOTIDE SEQUENCE [LARGE SCALE GENOMIC DNA]</scope>
    <source>
        <strain evidence="2 3">SB-02</strain>
    </source>
</reference>
<evidence type="ECO:0000313" key="2">
    <source>
        <dbReference type="EMBL" id="QGW29898.1"/>
    </source>
</evidence>
<feature type="chain" id="PRO_5026109428" evidence="1">
    <location>
        <begin position="25"/>
        <end position="147"/>
    </location>
</feature>
<keyword evidence="3" id="KW-1185">Reference proteome</keyword>
<keyword evidence="1" id="KW-0732">Signal</keyword>
<proteinExistence type="predicted"/>
<dbReference type="RefSeq" id="WP_157480563.1">
    <property type="nucleotide sequence ID" value="NZ_CP046566.1"/>
</dbReference>
<gene>
    <name evidence="2" type="ORF">GLV81_18825</name>
</gene>
<feature type="signal peptide" evidence="1">
    <location>
        <begin position="1"/>
        <end position="24"/>
    </location>
</feature>
<protein>
    <submittedName>
        <fullName evidence="2">Rhodanese-like domain-containing protein</fullName>
    </submittedName>
</protein>
<dbReference type="EMBL" id="CP046566">
    <property type="protein sequence ID" value="QGW29898.1"/>
    <property type="molecule type" value="Genomic_DNA"/>
</dbReference>
<dbReference type="KEGG" id="fls:GLV81_18825"/>
<name>A0A6I6GQD9_9BACT</name>
<sequence length="147" mass="15943">MATHMRRFYGLLLIACMPMFMACAQPSGAEPWQPHQLMPPAQLAANIQSGKQVPLIISIGPGAIIKGSVDIGPGGDAANIAKLKTLLQQQDKSKPVVIYCGCCPFRNCPNIRPAFALLNSMGFTKHQLLNLSTNIKVDWIDKGFPVQ</sequence>
<dbReference type="Proteomes" id="UP000426027">
    <property type="component" value="Chromosome"/>
</dbReference>
<evidence type="ECO:0000313" key="3">
    <source>
        <dbReference type="Proteomes" id="UP000426027"/>
    </source>
</evidence>